<keyword evidence="8" id="KW-1185">Reference proteome</keyword>
<evidence type="ECO:0000256" key="2">
    <source>
        <dbReference type="ARBA" id="ARBA00022692"/>
    </source>
</evidence>
<evidence type="ECO:0000259" key="6">
    <source>
        <dbReference type="Pfam" id="PF06305"/>
    </source>
</evidence>
<evidence type="ECO:0000313" key="8">
    <source>
        <dbReference type="Proteomes" id="UP000198575"/>
    </source>
</evidence>
<organism evidence="7 8">
    <name type="scientific">Dokdonella immobilis</name>
    <dbReference type="NCBI Taxonomy" id="578942"/>
    <lineage>
        <taxon>Bacteria</taxon>
        <taxon>Pseudomonadati</taxon>
        <taxon>Pseudomonadota</taxon>
        <taxon>Gammaproteobacteria</taxon>
        <taxon>Lysobacterales</taxon>
        <taxon>Rhodanobacteraceae</taxon>
        <taxon>Dokdonella</taxon>
    </lineage>
</organism>
<proteinExistence type="predicted"/>
<evidence type="ECO:0000256" key="5">
    <source>
        <dbReference type="SAM" id="Phobius"/>
    </source>
</evidence>
<reference evidence="7 8" key="1">
    <citation type="submission" date="2016-10" db="EMBL/GenBank/DDBJ databases">
        <authorList>
            <person name="de Groot N.N."/>
        </authorList>
    </citation>
    <scope>NUCLEOTIDE SEQUENCE [LARGE SCALE GENOMIC DNA]</scope>
    <source>
        <strain evidence="7 8">CGMCC 1.7659</strain>
    </source>
</reference>
<evidence type="ECO:0000256" key="3">
    <source>
        <dbReference type="ARBA" id="ARBA00022989"/>
    </source>
</evidence>
<name>A0A1I4Z727_9GAMM</name>
<feature type="transmembrane region" description="Helical" evidence="5">
    <location>
        <begin position="12"/>
        <end position="28"/>
    </location>
</feature>
<dbReference type="EMBL" id="FOVF01000023">
    <property type="protein sequence ID" value="SFN46081.1"/>
    <property type="molecule type" value="Genomic_DNA"/>
</dbReference>
<gene>
    <name evidence="7" type="ORF">SAMN05216289_12330</name>
</gene>
<dbReference type="GO" id="GO:0005886">
    <property type="term" value="C:plasma membrane"/>
    <property type="evidence" value="ECO:0007669"/>
    <property type="project" value="InterPro"/>
</dbReference>
<dbReference type="Pfam" id="PF06305">
    <property type="entry name" value="LapA_dom"/>
    <property type="match status" value="1"/>
</dbReference>
<dbReference type="Proteomes" id="UP000198575">
    <property type="component" value="Unassembled WGS sequence"/>
</dbReference>
<keyword evidence="1" id="KW-1003">Cell membrane</keyword>
<evidence type="ECO:0000256" key="4">
    <source>
        <dbReference type="ARBA" id="ARBA00023136"/>
    </source>
</evidence>
<feature type="transmembrane region" description="Helical" evidence="5">
    <location>
        <begin position="48"/>
        <end position="68"/>
    </location>
</feature>
<evidence type="ECO:0000256" key="1">
    <source>
        <dbReference type="ARBA" id="ARBA00022475"/>
    </source>
</evidence>
<evidence type="ECO:0000313" key="7">
    <source>
        <dbReference type="EMBL" id="SFN46081.1"/>
    </source>
</evidence>
<feature type="domain" description="Lipopolysaccharide assembly protein A" evidence="6">
    <location>
        <begin position="28"/>
        <end position="67"/>
    </location>
</feature>
<dbReference type="RefSeq" id="WP_175498098.1">
    <property type="nucleotide sequence ID" value="NZ_FOVF01000023.1"/>
</dbReference>
<keyword evidence="3 5" id="KW-1133">Transmembrane helix</keyword>
<keyword evidence="4 5" id="KW-0472">Membrane</keyword>
<dbReference type="AlphaFoldDB" id="A0A1I4Z727"/>
<protein>
    <recommendedName>
        <fullName evidence="6">Lipopolysaccharide assembly protein A domain-containing protein</fullName>
    </recommendedName>
</protein>
<dbReference type="STRING" id="578942.SAMN05216289_12330"/>
<dbReference type="InterPro" id="IPR010445">
    <property type="entry name" value="LapA_dom"/>
</dbReference>
<accession>A0A1I4Z727</accession>
<keyword evidence="2 5" id="KW-0812">Transmembrane</keyword>
<sequence>MSPPSKSRHYRLVAILVLILLLVLIIWQNSQTTTLSLLFFSAELPLMIWLGLFLVIGVLLGVALACSYRRR</sequence>